<evidence type="ECO:0000256" key="9">
    <source>
        <dbReference type="ARBA" id="ARBA00071582"/>
    </source>
</evidence>
<dbReference type="HOGENOM" id="CLU_047993_0_1_1"/>
<dbReference type="EC" id="3.5.4.12" evidence="7"/>
<dbReference type="CDD" id="cd01286">
    <property type="entry name" value="deoxycytidylate_deaminase"/>
    <property type="match status" value="1"/>
</dbReference>
<evidence type="ECO:0000256" key="4">
    <source>
        <dbReference type="ARBA" id="ARBA00022727"/>
    </source>
</evidence>
<dbReference type="Gene3D" id="3.40.140.10">
    <property type="entry name" value="Cytidine Deaminase, domain 2"/>
    <property type="match status" value="1"/>
</dbReference>
<dbReference type="GO" id="GO:0009165">
    <property type="term" value="P:nucleotide biosynthetic process"/>
    <property type="evidence" value="ECO:0007669"/>
    <property type="project" value="UniProtKB-KW"/>
</dbReference>
<evidence type="ECO:0000256" key="6">
    <source>
        <dbReference type="ARBA" id="ARBA00022833"/>
    </source>
</evidence>
<dbReference type="PANTHER" id="PTHR11086:SF18">
    <property type="entry name" value="DEOXYCYTIDYLATE DEAMINASE"/>
    <property type="match status" value="1"/>
</dbReference>
<evidence type="ECO:0000313" key="13">
    <source>
        <dbReference type="Proteomes" id="UP000053664"/>
    </source>
</evidence>
<dbReference type="Pfam" id="PF00383">
    <property type="entry name" value="dCMP_cyt_deam_1"/>
    <property type="match status" value="1"/>
</dbReference>
<dbReference type="GO" id="GO:0008270">
    <property type="term" value="F:zinc ion binding"/>
    <property type="evidence" value="ECO:0007669"/>
    <property type="project" value="InterPro"/>
</dbReference>
<sequence>MLISLIGLPGAGKASVSDYLISKHGFTSVHILSSPRSQHLVPELQASSSAPSSSSSSGLPPGPPPPTHVSVDLTPHTGFRSLGFRDARALLEYATANWREDLVTLDLADAEPADRDAFEKRPFFLCIGVEAPATLRWRRWNAKHGKARGGSDMSLEQFVGMDDTLLYGFRGELVNQSRHGDTAVASTTSHHHHHQPDGIVSGQRSPDLARSTSEGPGVLTSTYASLVQPSGLITSISSSSTVSGAADDGGHASTLSHQLSYASLRITNAQPTLSHLYAYLAQLSLSSHHRLRPTWDTYFLSLCTLASLRSNCMKRRVGAVLVRANRVLSTGYNGTPRGLVNCNQGGCPRCNASAACGTQLDECLCLHAEENALLEAGRDRGGAEGTVLYCNTCPCLRCAVKIVQTGVREVVYQLEYSMDGRSRKIFEEAGVVFRRYLPPA</sequence>
<evidence type="ECO:0000256" key="8">
    <source>
        <dbReference type="ARBA" id="ARBA00041763"/>
    </source>
</evidence>
<evidence type="ECO:0000256" key="10">
    <source>
        <dbReference type="SAM" id="MobiDB-lite"/>
    </source>
</evidence>
<dbReference type="GO" id="GO:0004132">
    <property type="term" value="F:dCMP deaminase activity"/>
    <property type="evidence" value="ECO:0007669"/>
    <property type="project" value="UniProtKB-EC"/>
</dbReference>
<dbReference type="InterPro" id="IPR015517">
    <property type="entry name" value="dCMP_deaminase-rel"/>
</dbReference>
<dbReference type="PROSITE" id="PS00903">
    <property type="entry name" value="CYT_DCMP_DEAMINASES_1"/>
    <property type="match status" value="1"/>
</dbReference>
<evidence type="ECO:0000256" key="7">
    <source>
        <dbReference type="ARBA" id="ARBA00038938"/>
    </source>
</evidence>
<dbReference type="InterPro" id="IPR035105">
    <property type="entry name" value="Deoxycytidylate_deaminase_dom"/>
</dbReference>
<keyword evidence="4" id="KW-0545">Nucleotide biosynthesis</keyword>
<dbReference type="AlphaFoldDB" id="A0A061H0W3"/>
<feature type="compositionally biased region" description="Low complexity" evidence="10">
    <location>
        <begin position="46"/>
        <end position="59"/>
    </location>
</feature>
<dbReference type="RefSeq" id="XP_007882254.1">
    <property type="nucleotide sequence ID" value="XM_007884063.1"/>
</dbReference>
<keyword evidence="6" id="KW-0862">Zinc</keyword>
<evidence type="ECO:0000259" key="11">
    <source>
        <dbReference type="PROSITE" id="PS51747"/>
    </source>
</evidence>
<dbReference type="PROSITE" id="PS51747">
    <property type="entry name" value="CYT_DCMP_DEAMINASES_2"/>
    <property type="match status" value="1"/>
</dbReference>
<dbReference type="EMBL" id="KE361649">
    <property type="protein sequence ID" value="EPQ25843.1"/>
    <property type="molecule type" value="Genomic_DNA"/>
</dbReference>
<proteinExistence type="inferred from homology"/>
<dbReference type="Proteomes" id="UP000053664">
    <property type="component" value="Unassembled WGS sequence"/>
</dbReference>
<feature type="region of interest" description="Disordered" evidence="10">
    <location>
        <begin position="42"/>
        <end position="72"/>
    </location>
</feature>
<evidence type="ECO:0000256" key="3">
    <source>
        <dbReference type="ARBA" id="ARBA00022723"/>
    </source>
</evidence>
<dbReference type="OrthoDB" id="6710946at2759"/>
<dbReference type="PANTHER" id="PTHR11086">
    <property type="entry name" value="DEOXYCYTIDYLATE DEAMINASE-RELATED"/>
    <property type="match status" value="1"/>
</dbReference>
<comment type="similarity">
    <text evidence="2">Belongs to the cytidine and deoxycytidylate deaminase family.</text>
</comment>
<protein>
    <recommendedName>
        <fullName evidence="9">Deoxycytidylate deaminase</fullName>
        <ecNumber evidence="7">3.5.4.12</ecNumber>
    </recommendedName>
    <alternativeName>
        <fullName evidence="8">dCMP deaminase</fullName>
    </alternativeName>
</protein>
<dbReference type="GO" id="GO:0005737">
    <property type="term" value="C:cytoplasm"/>
    <property type="evidence" value="ECO:0007669"/>
    <property type="project" value="TreeGrafter"/>
</dbReference>
<evidence type="ECO:0000256" key="1">
    <source>
        <dbReference type="ARBA" id="ARBA00001947"/>
    </source>
</evidence>
<accession>A0A061H0W3</accession>
<comment type="cofactor">
    <cofactor evidence="1">
        <name>Zn(2+)</name>
        <dbReference type="ChEBI" id="CHEBI:29105"/>
    </cofactor>
</comment>
<dbReference type="KEGG" id="pfp:PFL1_06518"/>
<name>A0A061H0W3_9BASI</name>
<reference evidence="12 13" key="1">
    <citation type="journal article" date="2013" name="Plant Cell">
        <title>The transition from a phytopathogenic smut ancestor to an anamorphic biocontrol agent deciphered by comparative whole-genome analysis.</title>
        <authorList>
            <person name="Lefebvre F."/>
            <person name="Joly D.L."/>
            <person name="Labbe C."/>
            <person name="Teichmann B."/>
            <person name="Linning R."/>
            <person name="Belzile F."/>
            <person name="Bakkeren G."/>
            <person name="Belanger R.R."/>
        </authorList>
    </citation>
    <scope>NUCLEOTIDE SEQUENCE [LARGE SCALE GENOMIC DNA]</scope>
    <source>
        <strain evidence="12 13">PF-1</strain>
    </source>
</reference>
<gene>
    <name evidence="12" type="ORF">PFL1_06518</name>
</gene>
<dbReference type="GeneID" id="19320593"/>
<keyword evidence="3" id="KW-0479">Metal-binding</keyword>
<dbReference type="InterPro" id="IPR002125">
    <property type="entry name" value="CMP_dCMP_dom"/>
</dbReference>
<keyword evidence="5" id="KW-0378">Hydrolase</keyword>
<evidence type="ECO:0000256" key="5">
    <source>
        <dbReference type="ARBA" id="ARBA00022801"/>
    </source>
</evidence>
<dbReference type="SUPFAM" id="SSF53927">
    <property type="entry name" value="Cytidine deaminase-like"/>
    <property type="match status" value="1"/>
</dbReference>
<feature type="domain" description="CMP/dCMP-type deaminase" evidence="11">
    <location>
        <begin position="294"/>
        <end position="433"/>
    </location>
</feature>
<dbReference type="eggNOG" id="KOG3127">
    <property type="taxonomic scope" value="Eukaryota"/>
</dbReference>
<evidence type="ECO:0000256" key="2">
    <source>
        <dbReference type="ARBA" id="ARBA00006576"/>
    </source>
</evidence>
<dbReference type="FunFam" id="3.40.140.10:FF:000035">
    <property type="entry name" value="dCMP deaminase"/>
    <property type="match status" value="1"/>
</dbReference>
<feature type="region of interest" description="Disordered" evidence="10">
    <location>
        <begin position="178"/>
        <end position="216"/>
    </location>
</feature>
<dbReference type="InterPro" id="IPR016193">
    <property type="entry name" value="Cytidine_deaminase-like"/>
</dbReference>
<evidence type="ECO:0000313" key="12">
    <source>
        <dbReference type="EMBL" id="EPQ25843.1"/>
    </source>
</evidence>
<dbReference type="InterPro" id="IPR016192">
    <property type="entry name" value="APOBEC/CMP_deaminase_Zn-bd"/>
</dbReference>
<organism evidence="12 13">
    <name type="scientific">Pseudozyma flocculosa PF-1</name>
    <dbReference type="NCBI Taxonomy" id="1277687"/>
    <lineage>
        <taxon>Eukaryota</taxon>
        <taxon>Fungi</taxon>
        <taxon>Dikarya</taxon>
        <taxon>Basidiomycota</taxon>
        <taxon>Ustilaginomycotina</taxon>
        <taxon>Ustilaginomycetes</taxon>
        <taxon>Ustilaginales</taxon>
        <taxon>Ustilaginaceae</taxon>
        <taxon>Pseudozyma</taxon>
    </lineage>
</organism>